<evidence type="ECO:0000256" key="1">
    <source>
        <dbReference type="ARBA" id="ARBA00022723"/>
    </source>
</evidence>
<dbReference type="InterPro" id="IPR013651">
    <property type="entry name" value="ATP-grasp_RimK-type"/>
</dbReference>
<dbReference type="GO" id="GO:0016874">
    <property type="term" value="F:ligase activity"/>
    <property type="evidence" value="ECO:0007669"/>
    <property type="project" value="UniProtKB-KW"/>
</dbReference>
<organism evidence="6 7">
    <name type="scientific">Candidatus Nanohalococcus occultus</name>
    <dbReference type="NCBI Taxonomy" id="2978047"/>
    <lineage>
        <taxon>Archaea</taxon>
        <taxon>Candidatus Nanohalarchaeota</taxon>
        <taxon>Candidatus Nanohalarchaeota incertae sedis</taxon>
        <taxon>Candidatus Nanohalococcus</taxon>
    </lineage>
</organism>
<keyword evidence="6" id="KW-0808">Transferase</keyword>
<dbReference type="GO" id="GO:0016740">
    <property type="term" value="F:transferase activity"/>
    <property type="evidence" value="ECO:0007669"/>
    <property type="project" value="UniProtKB-KW"/>
</dbReference>
<sequence length="294" mass="32874">MKMGIVYGEISTQHQLLMERADEIFETVLAVPVDSVEFVHGEETQVMYRGTDLTTFDAIYIRTGDQDQYFSEHLSEVLNEAGVITQAENDTYCYEANKFYSMKILAENHVNVPDSAYTLSPETALDAAERLGFPIILKTAQGAGGEGVMRVSSESELRPIMDAMRSFEQDIVLQEYIEHEGTDNRVIVIDDYVTAYARSSGSSDEWRSNISSGGERIHANLTDEMKETALTAARATGFDMCGCDIIQNDGEVYVLEVNGSFGINEEMNEIIGEDVILRMVERLHELAMEKQVQS</sequence>
<dbReference type="EMBL" id="CP104395">
    <property type="protein sequence ID" value="WEL19876.1"/>
    <property type="molecule type" value="Genomic_DNA"/>
</dbReference>
<evidence type="ECO:0000259" key="5">
    <source>
        <dbReference type="PROSITE" id="PS50975"/>
    </source>
</evidence>
<dbReference type="Gene3D" id="3.30.1490.20">
    <property type="entry name" value="ATP-grasp fold, A domain"/>
    <property type="match status" value="1"/>
</dbReference>
<evidence type="ECO:0000313" key="6">
    <source>
        <dbReference type="EMBL" id="WEL19876.1"/>
    </source>
</evidence>
<dbReference type="InterPro" id="IPR013815">
    <property type="entry name" value="ATP_grasp_subdomain_1"/>
</dbReference>
<protein>
    <submittedName>
        <fullName evidence="6">Glutathione synthase/glutaminyl transferase/alpha-L-glutamate ligase</fullName>
    </submittedName>
</protein>
<keyword evidence="7" id="KW-1185">Reference proteome</keyword>
<dbReference type="Pfam" id="PF08443">
    <property type="entry name" value="RimK"/>
    <property type="match status" value="1"/>
</dbReference>
<keyword evidence="6" id="KW-0436">Ligase</keyword>
<proteinExistence type="predicted"/>
<dbReference type="GeneID" id="90590306"/>
<keyword evidence="1" id="KW-0479">Metal-binding</keyword>
<dbReference type="PANTHER" id="PTHR21621:SF0">
    <property type="entry name" value="BETA-CITRYLGLUTAMATE SYNTHASE B-RELATED"/>
    <property type="match status" value="1"/>
</dbReference>
<dbReference type="InterPro" id="IPR004666">
    <property type="entry name" value="Rp_bS6_RimK/Lys_biosynth_LsyX"/>
</dbReference>
<dbReference type="Proteomes" id="UP001218034">
    <property type="component" value="Chromosome"/>
</dbReference>
<dbReference type="PANTHER" id="PTHR21621">
    <property type="entry name" value="RIBOSOMAL PROTEIN S6 MODIFICATION PROTEIN"/>
    <property type="match status" value="1"/>
</dbReference>
<reference evidence="6 7" key="1">
    <citation type="submission" date="2022-09" db="EMBL/GenBank/DDBJ databases">
        <title>Xylan utilization by haloarchaea-nanohaloarchaea associations.</title>
        <authorList>
            <person name="Yakimov M."/>
        </authorList>
    </citation>
    <scope>NUCLEOTIDE SEQUENCE [LARGE SCALE GENOMIC DNA]</scope>
    <source>
        <strain evidence="6 7">SVXNc</strain>
    </source>
</reference>
<dbReference type="RefSeq" id="WP_347721707.1">
    <property type="nucleotide sequence ID" value="NZ_CP104395.1"/>
</dbReference>
<dbReference type="Gene3D" id="3.30.470.20">
    <property type="entry name" value="ATP-grasp fold, B domain"/>
    <property type="match status" value="1"/>
</dbReference>
<keyword evidence="3 4" id="KW-0067">ATP-binding</keyword>
<evidence type="ECO:0000256" key="2">
    <source>
        <dbReference type="ARBA" id="ARBA00022741"/>
    </source>
</evidence>
<dbReference type="NCBIfam" id="TIGR00768">
    <property type="entry name" value="rimK_fam"/>
    <property type="match status" value="1"/>
</dbReference>
<dbReference type="InterPro" id="IPR011761">
    <property type="entry name" value="ATP-grasp"/>
</dbReference>
<feature type="domain" description="ATP-grasp" evidence="5">
    <location>
        <begin position="102"/>
        <end position="284"/>
    </location>
</feature>
<evidence type="ECO:0000256" key="3">
    <source>
        <dbReference type="ARBA" id="ARBA00022840"/>
    </source>
</evidence>
<name>A0ABY8CF86_9ARCH</name>
<evidence type="ECO:0000256" key="4">
    <source>
        <dbReference type="PROSITE-ProRule" id="PRU00409"/>
    </source>
</evidence>
<dbReference type="SUPFAM" id="SSF56059">
    <property type="entry name" value="Glutathione synthetase ATP-binding domain-like"/>
    <property type="match status" value="1"/>
</dbReference>
<accession>A0ABY8CF86</accession>
<gene>
    <name evidence="6" type="primary">rimK</name>
    <name evidence="6" type="ORF">SVXNc_0869</name>
</gene>
<dbReference type="PROSITE" id="PS50975">
    <property type="entry name" value="ATP_GRASP"/>
    <property type="match status" value="1"/>
</dbReference>
<evidence type="ECO:0000313" key="7">
    <source>
        <dbReference type="Proteomes" id="UP001218034"/>
    </source>
</evidence>
<keyword evidence="2 4" id="KW-0547">Nucleotide-binding</keyword>
<dbReference type="Gene3D" id="3.40.50.20">
    <property type="match status" value="1"/>
</dbReference>